<dbReference type="PANTHER" id="PTHR45640">
    <property type="entry name" value="HEAT SHOCK PROTEIN HSP-12.2-RELATED"/>
    <property type="match status" value="1"/>
</dbReference>
<dbReference type="SUPFAM" id="SSF49764">
    <property type="entry name" value="HSP20-like chaperones"/>
    <property type="match status" value="1"/>
</dbReference>
<dbReference type="GO" id="GO:0009408">
    <property type="term" value="P:response to heat"/>
    <property type="evidence" value="ECO:0007669"/>
    <property type="project" value="TreeGrafter"/>
</dbReference>
<evidence type="ECO:0000256" key="2">
    <source>
        <dbReference type="RuleBase" id="RU003616"/>
    </source>
</evidence>
<name>A0AA88YSM7_PINIB</name>
<feature type="domain" description="SHSP" evidence="4">
    <location>
        <begin position="1"/>
        <end position="99"/>
    </location>
</feature>
<feature type="region of interest" description="Disordered" evidence="3">
    <location>
        <begin position="89"/>
        <end position="108"/>
    </location>
</feature>
<dbReference type="GO" id="GO:0042026">
    <property type="term" value="P:protein refolding"/>
    <property type="evidence" value="ECO:0007669"/>
    <property type="project" value="TreeGrafter"/>
</dbReference>
<evidence type="ECO:0000256" key="1">
    <source>
        <dbReference type="PROSITE-ProRule" id="PRU00285"/>
    </source>
</evidence>
<dbReference type="InterPro" id="IPR001436">
    <property type="entry name" value="Alpha-crystallin/sHSP_animal"/>
</dbReference>
<dbReference type="AlphaFoldDB" id="A0AA88YSM7"/>
<evidence type="ECO:0000259" key="4">
    <source>
        <dbReference type="PROSITE" id="PS01031"/>
    </source>
</evidence>
<evidence type="ECO:0000256" key="3">
    <source>
        <dbReference type="SAM" id="MobiDB-lite"/>
    </source>
</evidence>
<proteinExistence type="inferred from homology"/>
<dbReference type="Proteomes" id="UP001186944">
    <property type="component" value="Unassembled WGS sequence"/>
</dbReference>
<organism evidence="5 6">
    <name type="scientific">Pinctada imbricata</name>
    <name type="common">Atlantic pearl-oyster</name>
    <name type="synonym">Pinctada martensii</name>
    <dbReference type="NCBI Taxonomy" id="66713"/>
    <lineage>
        <taxon>Eukaryota</taxon>
        <taxon>Metazoa</taxon>
        <taxon>Spiralia</taxon>
        <taxon>Lophotrochozoa</taxon>
        <taxon>Mollusca</taxon>
        <taxon>Bivalvia</taxon>
        <taxon>Autobranchia</taxon>
        <taxon>Pteriomorphia</taxon>
        <taxon>Pterioida</taxon>
        <taxon>Pterioidea</taxon>
        <taxon>Pteriidae</taxon>
        <taxon>Pinctada</taxon>
    </lineage>
</organism>
<comment type="similarity">
    <text evidence="1 2">Belongs to the small heat shock protein (HSP20) family.</text>
</comment>
<dbReference type="InterPro" id="IPR002068">
    <property type="entry name" value="A-crystallin/Hsp20_dom"/>
</dbReference>
<dbReference type="GO" id="GO:0005634">
    <property type="term" value="C:nucleus"/>
    <property type="evidence" value="ECO:0007669"/>
    <property type="project" value="TreeGrafter"/>
</dbReference>
<dbReference type="PANTHER" id="PTHR45640:SF26">
    <property type="entry name" value="RE23625P"/>
    <property type="match status" value="1"/>
</dbReference>
<keyword evidence="6" id="KW-1185">Reference proteome</keyword>
<dbReference type="InterPro" id="IPR008978">
    <property type="entry name" value="HSP20-like_chaperone"/>
</dbReference>
<evidence type="ECO:0000313" key="6">
    <source>
        <dbReference type="Proteomes" id="UP001186944"/>
    </source>
</evidence>
<reference evidence="5" key="1">
    <citation type="submission" date="2019-08" db="EMBL/GenBank/DDBJ databases">
        <title>The improved chromosome-level genome for the pearl oyster Pinctada fucata martensii using PacBio sequencing and Hi-C.</title>
        <authorList>
            <person name="Zheng Z."/>
        </authorList>
    </citation>
    <scope>NUCLEOTIDE SEQUENCE</scope>
    <source>
        <strain evidence="5">ZZ-2019</strain>
        <tissue evidence="5">Adductor muscle</tissue>
    </source>
</reference>
<evidence type="ECO:0000313" key="5">
    <source>
        <dbReference type="EMBL" id="KAK3104046.1"/>
    </source>
</evidence>
<sequence length="108" mass="12273">MMSERDKRYRVEIDIEDFNPEDLNIKTVDKKLVITARKEERVGSRTSSKELNREFTLPDTVDPMQVKAFFSDSGKLLVEAPYLRSITVSHEGSPHFGTSSPLSGSLIR</sequence>
<accession>A0AA88YSM7</accession>
<dbReference type="GO" id="GO:0051082">
    <property type="term" value="F:unfolded protein binding"/>
    <property type="evidence" value="ECO:0007669"/>
    <property type="project" value="TreeGrafter"/>
</dbReference>
<protein>
    <recommendedName>
        <fullName evidence="4">SHSP domain-containing protein</fullName>
    </recommendedName>
</protein>
<dbReference type="EMBL" id="VSWD01000005">
    <property type="protein sequence ID" value="KAK3104046.1"/>
    <property type="molecule type" value="Genomic_DNA"/>
</dbReference>
<comment type="caution">
    <text evidence="5">The sequence shown here is derived from an EMBL/GenBank/DDBJ whole genome shotgun (WGS) entry which is preliminary data.</text>
</comment>
<dbReference type="GO" id="GO:0005737">
    <property type="term" value="C:cytoplasm"/>
    <property type="evidence" value="ECO:0007669"/>
    <property type="project" value="TreeGrafter"/>
</dbReference>
<dbReference type="Gene3D" id="2.60.40.790">
    <property type="match status" value="1"/>
</dbReference>
<dbReference type="PROSITE" id="PS01031">
    <property type="entry name" value="SHSP"/>
    <property type="match status" value="1"/>
</dbReference>
<dbReference type="CDD" id="cd06526">
    <property type="entry name" value="metazoan_ACD"/>
    <property type="match status" value="1"/>
</dbReference>
<gene>
    <name evidence="5" type="ORF">FSP39_023977</name>
</gene>
<dbReference type="Pfam" id="PF00011">
    <property type="entry name" value="HSP20"/>
    <property type="match status" value="1"/>
</dbReference>